<dbReference type="InterPro" id="IPR000177">
    <property type="entry name" value="Apple"/>
</dbReference>
<dbReference type="Pfam" id="PF00024">
    <property type="entry name" value="PAN_1"/>
    <property type="match status" value="1"/>
</dbReference>
<sequence>MMVNLLAMVTLVVVESAIPPCAQVGVAYKDPSLTKRNGGKPYDALACQMYCETNPDCSFFTYYEASKDCWLLGTNAIRTPNVAGAVSGPEDCTHMLKGSNIALPEPNPLQKYPDVKVIPQAQRVVASDETVVDASPPSSGFPMSWVLCGGAFGLLAVGLGVFLWSKSEGSKARSHRASRGVKVDEMKECGDHPVQSLLMEQGVRPPQGLSVQGPTVQVPLQPMSSMAPMAALPNPILSAPAPAYYAGMNQVYTPQFARYY</sequence>
<proteinExistence type="predicted"/>
<gene>
    <name evidence="1" type="ORF">CCMP2556_LOCUS836</name>
</gene>
<dbReference type="CDD" id="cd01100">
    <property type="entry name" value="APPLE_Factor_XI_like"/>
    <property type="match status" value="1"/>
</dbReference>
<name>A0ABP0HBD3_9DINO</name>
<comment type="caution">
    <text evidence="1">The sequence shown here is derived from an EMBL/GenBank/DDBJ whole genome shotgun (WGS) entry which is preliminary data.</text>
</comment>
<dbReference type="SMART" id="SM00223">
    <property type="entry name" value="APPLE"/>
    <property type="match status" value="1"/>
</dbReference>
<dbReference type="EMBL" id="CAXAMN010000259">
    <property type="protein sequence ID" value="CAK8987345.1"/>
    <property type="molecule type" value="Genomic_DNA"/>
</dbReference>
<evidence type="ECO:0000313" key="2">
    <source>
        <dbReference type="Proteomes" id="UP001642484"/>
    </source>
</evidence>
<dbReference type="InterPro" id="IPR003609">
    <property type="entry name" value="Pan_app"/>
</dbReference>
<protein>
    <submittedName>
        <fullName evidence="1">Uncharacterized protein</fullName>
    </submittedName>
</protein>
<dbReference type="SUPFAM" id="SSF57414">
    <property type="entry name" value="Hairpin loop containing domain-like"/>
    <property type="match status" value="1"/>
</dbReference>
<organism evidence="1 2">
    <name type="scientific">Durusdinium trenchii</name>
    <dbReference type="NCBI Taxonomy" id="1381693"/>
    <lineage>
        <taxon>Eukaryota</taxon>
        <taxon>Sar</taxon>
        <taxon>Alveolata</taxon>
        <taxon>Dinophyceae</taxon>
        <taxon>Suessiales</taxon>
        <taxon>Symbiodiniaceae</taxon>
        <taxon>Durusdinium</taxon>
    </lineage>
</organism>
<dbReference type="Gene3D" id="3.50.4.10">
    <property type="entry name" value="Hepatocyte Growth Factor"/>
    <property type="match status" value="1"/>
</dbReference>
<accession>A0ABP0HBD3</accession>
<dbReference type="Proteomes" id="UP001642484">
    <property type="component" value="Unassembled WGS sequence"/>
</dbReference>
<reference evidence="1 2" key="1">
    <citation type="submission" date="2024-02" db="EMBL/GenBank/DDBJ databases">
        <authorList>
            <person name="Chen Y."/>
            <person name="Shah S."/>
            <person name="Dougan E. K."/>
            <person name="Thang M."/>
            <person name="Chan C."/>
        </authorList>
    </citation>
    <scope>NUCLEOTIDE SEQUENCE [LARGE SCALE GENOMIC DNA]</scope>
</reference>
<keyword evidence="2" id="KW-1185">Reference proteome</keyword>
<evidence type="ECO:0000313" key="1">
    <source>
        <dbReference type="EMBL" id="CAK8987345.1"/>
    </source>
</evidence>